<sequence>MNRKDYSAGAVKHAFWFMEFRKVVSLRLEGKTWEEIKQLNENENIFGAPTKLRATQIFNTVSARVKSLDDSFYPIFDACDLASQKLFALVAAMTYDVLFGDLVYELVREKMIIGSNELADSDLRIFFKDKQQQDDKVAKWTEATIKKLMVTYKSMLFEAGVTNKAKDIREIYKPLPDPAMEGWMKEQGMMYQLKAIMGVR</sequence>
<dbReference type="HOGENOM" id="CLU_087567_3_0_9"/>
<dbReference type="Pfam" id="PF08849">
    <property type="entry name" value="BrxA"/>
    <property type="match status" value="1"/>
</dbReference>
<dbReference type="RefSeq" id="WP_009534428.1">
    <property type="nucleotide sequence ID" value="NZ_KE148312.1"/>
</dbReference>
<dbReference type="InterPro" id="IPR023137">
    <property type="entry name" value="BrxA_sf"/>
</dbReference>
<dbReference type="InterPro" id="IPR014948">
    <property type="entry name" value="BrxA"/>
</dbReference>
<accession>G9WMI3</accession>
<protein>
    <recommendedName>
        <fullName evidence="3">Inner membrane protein</fullName>
    </recommendedName>
</protein>
<evidence type="ECO:0000313" key="2">
    <source>
        <dbReference type="Proteomes" id="UP000018461"/>
    </source>
</evidence>
<dbReference type="STRING" id="796943.HMPREF9625_00566"/>
<dbReference type="Proteomes" id="UP000018461">
    <property type="component" value="Unassembled WGS sequence"/>
</dbReference>
<reference evidence="1" key="1">
    <citation type="submission" date="2011-08" db="EMBL/GenBank/DDBJ databases">
        <authorList>
            <consortium name="The Broad Institute Genome Sequencing Platform"/>
            <person name="Earl A."/>
            <person name="Ward D."/>
            <person name="Feldgarden M."/>
            <person name="Gevers D."/>
            <person name="Sizova M."/>
            <person name="Hazen A."/>
            <person name="Epstein S."/>
            <person name="Young S.K."/>
            <person name="Zeng Q."/>
            <person name="Gargeya S."/>
            <person name="Fitzgerald M."/>
            <person name="Haas B."/>
            <person name="Abouelleil A."/>
            <person name="Alvarado L."/>
            <person name="Arachchi H.M."/>
            <person name="Berlin A."/>
            <person name="Brown A."/>
            <person name="Chapman S.B."/>
            <person name="Chen Z."/>
            <person name="Dunbar C."/>
            <person name="Freedman E."/>
            <person name="Gearin G."/>
            <person name="Gellesch M."/>
            <person name="Goldberg J."/>
            <person name="Griggs A."/>
            <person name="Gujja S."/>
            <person name="Heiman D."/>
            <person name="Howarth C."/>
            <person name="Larson L."/>
            <person name="Lui A."/>
            <person name="MacDonald P.J.P."/>
            <person name="Montmayeur A."/>
            <person name="Murphy C."/>
            <person name="Neiman D."/>
            <person name="Pearson M."/>
            <person name="Priest M."/>
            <person name="Roberts A."/>
            <person name="Saif S."/>
            <person name="Shea T."/>
            <person name="Shenoy N."/>
            <person name="Sisk P."/>
            <person name="Stolte C."/>
            <person name="Sykes S."/>
            <person name="Wortman J."/>
            <person name="Nusbaum C."/>
            <person name="Birren B."/>
        </authorList>
    </citation>
    <scope>NUCLEOTIDE SEQUENCE</scope>
    <source>
        <strain evidence="1">ACB1</strain>
    </source>
</reference>
<comment type="caution">
    <text evidence="1">The sequence shown here is derived from an EMBL/GenBank/DDBJ whole genome shotgun (WGS) entry which is preliminary data.</text>
</comment>
<keyword evidence="2" id="KW-1185">Reference proteome</keyword>
<dbReference type="EMBL" id="AFZC02000003">
    <property type="protein sequence ID" value="EHL11736.1"/>
    <property type="molecule type" value="Genomic_DNA"/>
</dbReference>
<evidence type="ECO:0008006" key="3">
    <source>
        <dbReference type="Google" id="ProtNLM"/>
    </source>
</evidence>
<name>G9WMI3_9FIRM</name>
<organism evidence="1 2">
    <name type="scientific">Oribacterium parvum ACB1</name>
    <dbReference type="NCBI Taxonomy" id="796943"/>
    <lineage>
        <taxon>Bacteria</taxon>
        <taxon>Bacillati</taxon>
        <taxon>Bacillota</taxon>
        <taxon>Clostridia</taxon>
        <taxon>Lachnospirales</taxon>
        <taxon>Lachnospiraceae</taxon>
        <taxon>Oribacterium</taxon>
    </lineage>
</organism>
<gene>
    <name evidence="1" type="ORF">HMPREF9625_00566</name>
</gene>
<dbReference type="PATRIC" id="fig|796943.3.peg.964"/>
<evidence type="ECO:0000313" key="1">
    <source>
        <dbReference type="EMBL" id="EHL11736.1"/>
    </source>
</evidence>
<dbReference type="AlphaFoldDB" id="G9WMI3"/>
<dbReference type="Gene3D" id="1.10.3540.10">
    <property type="entry name" value="uncharacterized protein from magnetospirillum magneticum domain"/>
    <property type="match status" value="1"/>
</dbReference>
<proteinExistence type="predicted"/>
<reference evidence="1" key="2">
    <citation type="submission" date="2013-03" db="EMBL/GenBank/DDBJ databases">
        <title>The Genome Sequence of Oribacterium sp. ACB1.</title>
        <authorList>
            <consortium name="The Broad Institute Genomics Platform"/>
            <consortium name="The Broad Institute Genome Sequencing Center for Infectious Disease"/>
            <person name="Earl A."/>
            <person name="Ward D."/>
            <person name="Feldgarden M."/>
            <person name="Gevers D."/>
            <person name="Sizova M."/>
            <person name="Hazen A."/>
            <person name="Epstein S."/>
            <person name="Walker B."/>
            <person name="Young S."/>
            <person name="Zeng Q."/>
            <person name="Gargeya S."/>
            <person name="Fitzgerald M."/>
            <person name="Haas B."/>
            <person name="Abouelleil A."/>
            <person name="Allen A.W."/>
            <person name="Alvarado L."/>
            <person name="Arachchi H.M."/>
            <person name="Berlin A.M."/>
            <person name="Chapman S.B."/>
            <person name="Gainer-Dewar J."/>
            <person name="Goldberg J."/>
            <person name="Griggs A."/>
            <person name="Gujja S."/>
            <person name="Hansen M."/>
            <person name="Howarth C."/>
            <person name="Imamovic A."/>
            <person name="Ireland A."/>
            <person name="Larimer J."/>
            <person name="McCowan C."/>
            <person name="Murphy C."/>
            <person name="Pearson M."/>
            <person name="Poon T.W."/>
            <person name="Priest M."/>
            <person name="Roberts A."/>
            <person name="Saif S."/>
            <person name="Shea T."/>
            <person name="Sisk P."/>
            <person name="Sykes S."/>
            <person name="Wortman J."/>
            <person name="Nusbaum C."/>
            <person name="Birren B."/>
        </authorList>
    </citation>
    <scope>NUCLEOTIDE SEQUENCE [LARGE SCALE GENOMIC DNA]</scope>
    <source>
        <strain evidence="1">ACB1</strain>
    </source>
</reference>